<evidence type="ECO:0000313" key="2">
    <source>
        <dbReference type="EMBL" id="TWW57514.1"/>
    </source>
</evidence>
<reference evidence="2 3" key="1">
    <citation type="submission" date="2019-04" db="EMBL/GenBank/DDBJ databases">
        <title>Chromosome genome assembly for Takifugu flavidus.</title>
        <authorList>
            <person name="Xiao S."/>
        </authorList>
    </citation>
    <scope>NUCLEOTIDE SEQUENCE [LARGE SCALE GENOMIC DNA]</scope>
    <source>
        <strain evidence="2">HTHZ2018</strain>
        <tissue evidence="2">Muscle</tissue>
    </source>
</reference>
<feature type="region of interest" description="Disordered" evidence="1">
    <location>
        <begin position="36"/>
        <end position="60"/>
    </location>
</feature>
<dbReference type="AlphaFoldDB" id="A0A5C6MQE1"/>
<protein>
    <submittedName>
        <fullName evidence="2">Uncharacterized protein</fullName>
    </submittedName>
</protein>
<sequence length="172" mass="18747">MTGVLAVSLGASDCREGGHCVGPSLFLNSTLGYRQPDTTSSHERAFRDGPPASHQGGGRGGVSYPAASALIIKLITWVWYVGGQRWSNKTSSWNAVRWELGPLLESFPLKPRPTNWRESKWKASVHRGVKAAFVATLACSTPAADVHIQDRFVRGCKVEETDETLAHILLSF</sequence>
<evidence type="ECO:0000256" key="1">
    <source>
        <dbReference type="SAM" id="MobiDB-lite"/>
    </source>
</evidence>
<comment type="caution">
    <text evidence="2">The sequence shown here is derived from an EMBL/GenBank/DDBJ whole genome shotgun (WGS) entry which is preliminary data.</text>
</comment>
<name>A0A5C6MQE1_9TELE</name>
<evidence type="ECO:0000313" key="3">
    <source>
        <dbReference type="Proteomes" id="UP000324091"/>
    </source>
</evidence>
<keyword evidence="3" id="KW-1185">Reference proteome</keyword>
<gene>
    <name evidence="2" type="ORF">D4764_07G0002330</name>
</gene>
<dbReference type="Proteomes" id="UP000324091">
    <property type="component" value="Chromosome 7"/>
</dbReference>
<proteinExistence type="predicted"/>
<accession>A0A5C6MQE1</accession>
<dbReference type="EMBL" id="RHFK02000020">
    <property type="protein sequence ID" value="TWW57514.1"/>
    <property type="molecule type" value="Genomic_DNA"/>
</dbReference>
<organism evidence="2 3">
    <name type="scientific">Takifugu flavidus</name>
    <name type="common">sansaifugu</name>
    <dbReference type="NCBI Taxonomy" id="433684"/>
    <lineage>
        <taxon>Eukaryota</taxon>
        <taxon>Metazoa</taxon>
        <taxon>Chordata</taxon>
        <taxon>Craniata</taxon>
        <taxon>Vertebrata</taxon>
        <taxon>Euteleostomi</taxon>
        <taxon>Actinopterygii</taxon>
        <taxon>Neopterygii</taxon>
        <taxon>Teleostei</taxon>
        <taxon>Neoteleostei</taxon>
        <taxon>Acanthomorphata</taxon>
        <taxon>Eupercaria</taxon>
        <taxon>Tetraodontiformes</taxon>
        <taxon>Tetradontoidea</taxon>
        <taxon>Tetraodontidae</taxon>
        <taxon>Takifugu</taxon>
    </lineage>
</organism>